<evidence type="ECO:0000313" key="2">
    <source>
        <dbReference type="Proteomes" id="UP000238157"/>
    </source>
</evidence>
<name>A0A2T0WST2_9BACT</name>
<gene>
    <name evidence="1" type="ORF">CLW00_102211</name>
</gene>
<dbReference type="Proteomes" id="UP000238157">
    <property type="component" value="Unassembled WGS sequence"/>
</dbReference>
<evidence type="ECO:0000313" key="1">
    <source>
        <dbReference type="EMBL" id="PRY89735.1"/>
    </source>
</evidence>
<organism evidence="1 2">
    <name type="scientific">Mongoliibacter ruber</name>
    <dbReference type="NCBI Taxonomy" id="1750599"/>
    <lineage>
        <taxon>Bacteria</taxon>
        <taxon>Pseudomonadati</taxon>
        <taxon>Bacteroidota</taxon>
        <taxon>Cytophagia</taxon>
        <taxon>Cytophagales</taxon>
        <taxon>Cyclobacteriaceae</taxon>
        <taxon>Mongoliibacter</taxon>
    </lineage>
</organism>
<reference evidence="1 2" key="1">
    <citation type="submission" date="2018-03" db="EMBL/GenBank/DDBJ databases">
        <title>Genomic Encyclopedia of Archaeal and Bacterial Type Strains, Phase II (KMG-II): from individual species to whole genera.</title>
        <authorList>
            <person name="Goeker M."/>
        </authorList>
    </citation>
    <scope>NUCLEOTIDE SEQUENCE [LARGE SCALE GENOMIC DNA]</scope>
    <source>
        <strain evidence="1 2">DSM 27929</strain>
    </source>
</reference>
<comment type="caution">
    <text evidence="1">The sequence shown here is derived from an EMBL/GenBank/DDBJ whole genome shotgun (WGS) entry which is preliminary data.</text>
</comment>
<proteinExistence type="predicted"/>
<dbReference type="EMBL" id="PVTR01000002">
    <property type="protein sequence ID" value="PRY89735.1"/>
    <property type="molecule type" value="Genomic_DNA"/>
</dbReference>
<sequence length="234" mass="28049">MSRFHFSIIIFFCISNVIFGQNNDLQKDYKEIKFGKYPGLQTGAVYPSKDPLLRDEPTLAEKQFQESKLEYEDFHFDRQLIKYDIFMDELVISSQQFQNEIILNADLVSYAEFTDGTIIVKRHLNPSYKHHRNGFYRLVWSGEYELLSKHRKELQRFSSPSEYYKFFSTHTDYFVLKNEEWIPVESPNQLIKVLDVDKKEFKKHVRGLNLKFKRNKDEFLIELLKFSTNTRKAQ</sequence>
<accession>A0A2T0WST2</accession>
<keyword evidence="2" id="KW-1185">Reference proteome</keyword>
<protein>
    <submittedName>
        <fullName evidence="1">Uncharacterized protein</fullName>
    </submittedName>
</protein>
<dbReference type="AlphaFoldDB" id="A0A2T0WST2"/>